<protein>
    <submittedName>
        <fullName evidence="1">TIGR02453 family protein</fullName>
    </submittedName>
</protein>
<organism evidence="1 2">
    <name type="scientific">Flavobacterium terrae</name>
    <dbReference type="NCBI Taxonomy" id="415425"/>
    <lineage>
        <taxon>Bacteria</taxon>
        <taxon>Pseudomonadati</taxon>
        <taxon>Bacteroidota</taxon>
        <taxon>Flavobacteriia</taxon>
        <taxon>Flavobacteriales</taxon>
        <taxon>Flavobacteriaceae</taxon>
        <taxon>Flavobacterium</taxon>
    </lineage>
</organism>
<dbReference type="InterPro" id="IPR015996">
    <property type="entry name" value="UCP028451"/>
</dbReference>
<name>A0A1M6D6Z9_9FLAO</name>
<evidence type="ECO:0000313" key="1">
    <source>
        <dbReference type="EMBL" id="SHI68921.1"/>
    </source>
</evidence>
<proteinExistence type="predicted"/>
<dbReference type="EMBL" id="FQZI01000002">
    <property type="protein sequence ID" value="SHI68921.1"/>
    <property type="molecule type" value="Genomic_DNA"/>
</dbReference>
<dbReference type="Pfam" id="PF09365">
    <property type="entry name" value="DUF2461"/>
    <property type="match status" value="1"/>
</dbReference>
<accession>A0A1M6D6Z9</accession>
<keyword evidence="2" id="KW-1185">Reference proteome</keyword>
<sequence>MWTKEAAQFLDDLTKNNATEWMHENKKRYEGYKKDYNNLIASVLEAMKPLDSSLEPLEVKNCTFPINRDIRFSKDKSPYKTNMGIWISTNRNRKNSPGYYIHYEKGRSFIAGGVWCPEADELKKIRKEIAFFYDDLEVIINDKAFKKEFGELDNDDANKLKTAPKGYEPNHPAIEFLKLKSFTCSHPIDEKLFFEKDFGKKIAEKLIAIKPLNEFLNRALETEE</sequence>
<reference evidence="2" key="1">
    <citation type="submission" date="2016-11" db="EMBL/GenBank/DDBJ databases">
        <authorList>
            <person name="Varghese N."/>
            <person name="Submissions S."/>
        </authorList>
    </citation>
    <scope>NUCLEOTIDE SEQUENCE [LARGE SCALE GENOMIC DNA]</scope>
    <source>
        <strain evidence="2">DSM 18829</strain>
    </source>
</reference>
<dbReference type="OrthoDB" id="9794241at2"/>
<dbReference type="Proteomes" id="UP000184488">
    <property type="component" value="Unassembled WGS sequence"/>
</dbReference>
<evidence type="ECO:0000313" key="2">
    <source>
        <dbReference type="Proteomes" id="UP000184488"/>
    </source>
</evidence>
<dbReference type="NCBIfam" id="TIGR02453">
    <property type="entry name" value="TIGR02453 family protein"/>
    <property type="match status" value="1"/>
</dbReference>
<dbReference type="RefSeq" id="WP_073309650.1">
    <property type="nucleotide sequence ID" value="NZ_FQZI01000002.1"/>
</dbReference>
<dbReference type="STRING" id="415425.SAMN05444363_1280"/>
<dbReference type="InterPro" id="IPR012808">
    <property type="entry name" value="CHP02453"/>
</dbReference>
<dbReference type="PANTHER" id="PTHR36452:SF1">
    <property type="entry name" value="DUF2461 DOMAIN-CONTAINING PROTEIN"/>
    <property type="match status" value="1"/>
</dbReference>
<dbReference type="PANTHER" id="PTHR36452">
    <property type="entry name" value="CHROMOSOME 12, WHOLE GENOME SHOTGUN SEQUENCE"/>
    <property type="match status" value="1"/>
</dbReference>
<gene>
    <name evidence="1" type="ORF">SAMN05444363_1280</name>
</gene>
<dbReference type="PIRSF" id="PIRSF028451">
    <property type="entry name" value="UCP028451"/>
    <property type="match status" value="1"/>
</dbReference>
<dbReference type="AlphaFoldDB" id="A0A1M6D6Z9"/>